<keyword evidence="2" id="KW-1185">Reference proteome</keyword>
<dbReference type="EMBL" id="VUJX02000019">
    <property type="protein sequence ID" value="KAL0929295.1"/>
    <property type="molecule type" value="Genomic_DNA"/>
</dbReference>
<comment type="caution">
    <text evidence="1">The sequence shown here is derived from an EMBL/GenBank/DDBJ whole genome shotgun (WGS) entry which is preliminary data.</text>
</comment>
<sequence>MDRTDDEIFNKAFRTQQKLTARGLRTPRLGNALKTTTNTATEAGRDESASLSREQQIVSPALASTPKIPPQLEIAHTTRLETQKPSKNNKKGATANRYGQFWTRSVEFGSTVWSDICKVVMVTWTLVRGPSRLIAAILFALWPPLRILLIFTVVITVVVTALLATVEFIWQASHLATALSFVLTLGSTFNTVVLPRMTNLFHTGSLASNSAPMTTTASLVAAPSFTPTQATIFTPKGLAREFRDLENCVAYLSKIPVGEGQPAEVQKSVSIVWDVLLEGRAKDFINGSRNEKSLLTGSIAWNRLWDAIDPDFDFIKGQNALLEAVETEQHDTESAQAERMLKDMRQRPAEEEVGGTSGVRGRILALFGADGAEEARKLLVHARLNDFSKMVERARKSRQSMYDAVRTMPDTSMKGVKEHICEMKTYFLQAAGRGNRWSEVQLAMVGAGDNKMERGIPDNYDGGGGGQAETDPAAAMPPGQTTRLLRTWHRASSLGCERAFLVMGDMAKRAGLLEDQLRRLSQYVTVVSSLGDDVEMGAQGVGLTEFELRALIGEFIDLVRG</sequence>
<reference evidence="1 2" key="1">
    <citation type="journal article" date="2020" name="Phytopathology">
        <title>Genome Sequence Resources of Colletotrichum truncatum, C. plurivorum, C. musicola, and C. sojae: Four Species Pathogenic to Soybean (Glycine max).</title>
        <authorList>
            <person name="Rogerio F."/>
            <person name="Boufleur T.R."/>
            <person name="Ciampi-Guillardi M."/>
            <person name="Sukno S.A."/>
            <person name="Thon M.R."/>
            <person name="Massola Junior N.S."/>
            <person name="Baroncelli R."/>
        </authorList>
    </citation>
    <scope>NUCLEOTIDE SEQUENCE [LARGE SCALE GENOMIC DNA]</scope>
    <source>
        <strain evidence="1 2">CMES1059</strain>
    </source>
</reference>
<proteinExistence type="predicted"/>
<name>A0ACC3YBU6_COLTU</name>
<protein>
    <submittedName>
        <fullName evidence="1">Uncharacterized protein</fullName>
    </submittedName>
</protein>
<accession>A0ACC3YBU6</accession>
<dbReference type="Proteomes" id="UP000805649">
    <property type="component" value="Unassembled WGS sequence"/>
</dbReference>
<organism evidence="1 2">
    <name type="scientific">Colletotrichum truncatum</name>
    <name type="common">Anthracnose fungus</name>
    <name type="synonym">Colletotrichum capsici</name>
    <dbReference type="NCBI Taxonomy" id="5467"/>
    <lineage>
        <taxon>Eukaryota</taxon>
        <taxon>Fungi</taxon>
        <taxon>Dikarya</taxon>
        <taxon>Ascomycota</taxon>
        <taxon>Pezizomycotina</taxon>
        <taxon>Sordariomycetes</taxon>
        <taxon>Hypocreomycetidae</taxon>
        <taxon>Glomerellales</taxon>
        <taxon>Glomerellaceae</taxon>
        <taxon>Colletotrichum</taxon>
        <taxon>Colletotrichum truncatum species complex</taxon>
    </lineage>
</organism>
<gene>
    <name evidence="1" type="ORF">CTRU02_215748</name>
</gene>
<evidence type="ECO:0000313" key="2">
    <source>
        <dbReference type="Proteomes" id="UP000805649"/>
    </source>
</evidence>
<evidence type="ECO:0000313" key="1">
    <source>
        <dbReference type="EMBL" id="KAL0929295.1"/>
    </source>
</evidence>